<gene>
    <name evidence="5" type="ORF">RFI_23033</name>
</gene>
<keyword evidence="6" id="KW-1185">Reference proteome</keyword>
<dbReference type="Gene3D" id="2.130.10.10">
    <property type="entry name" value="YVTN repeat-like/Quinoprotein amine dehydrogenase"/>
    <property type="match status" value="3"/>
</dbReference>
<evidence type="ECO:0000256" key="1">
    <source>
        <dbReference type="ARBA" id="ARBA00022574"/>
    </source>
</evidence>
<dbReference type="CDD" id="cd00200">
    <property type="entry name" value="WD40"/>
    <property type="match status" value="1"/>
</dbReference>
<dbReference type="Proteomes" id="UP000023152">
    <property type="component" value="Unassembled WGS sequence"/>
</dbReference>
<dbReference type="PROSITE" id="PS00678">
    <property type="entry name" value="WD_REPEATS_1"/>
    <property type="match status" value="4"/>
</dbReference>
<name>X6MLL1_RETFI</name>
<organism evidence="5 6">
    <name type="scientific">Reticulomyxa filosa</name>
    <dbReference type="NCBI Taxonomy" id="46433"/>
    <lineage>
        <taxon>Eukaryota</taxon>
        <taxon>Sar</taxon>
        <taxon>Rhizaria</taxon>
        <taxon>Retaria</taxon>
        <taxon>Foraminifera</taxon>
        <taxon>Monothalamids</taxon>
        <taxon>Reticulomyxidae</taxon>
        <taxon>Reticulomyxa</taxon>
    </lineage>
</organism>
<evidence type="ECO:0000256" key="3">
    <source>
        <dbReference type="PROSITE-ProRule" id="PRU00221"/>
    </source>
</evidence>
<dbReference type="InterPro" id="IPR001680">
    <property type="entry name" value="WD40_rpt"/>
</dbReference>
<keyword evidence="2" id="KW-0677">Repeat</keyword>
<evidence type="ECO:0000313" key="5">
    <source>
        <dbReference type="EMBL" id="ETO14337.1"/>
    </source>
</evidence>
<evidence type="ECO:0000256" key="4">
    <source>
        <dbReference type="SAM" id="Coils"/>
    </source>
</evidence>
<dbReference type="SUPFAM" id="SSF50978">
    <property type="entry name" value="WD40 repeat-like"/>
    <property type="match status" value="1"/>
</dbReference>
<dbReference type="PROSITE" id="PS50294">
    <property type="entry name" value="WD_REPEATS_REGION"/>
    <property type="match status" value="4"/>
</dbReference>
<feature type="repeat" description="WD" evidence="3">
    <location>
        <begin position="127"/>
        <end position="170"/>
    </location>
</feature>
<dbReference type="PANTHER" id="PTHR19848">
    <property type="entry name" value="WD40 REPEAT PROTEIN"/>
    <property type="match status" value="1"/>
</dbReference>
<sequence length="469" mass="53862">GEKIEQLKENDNKQTKQIQQLNEEITQLKLENEKMKIEKELNEKKISTIHNGNLILRQQLDTLLTEFEKWKKKMELKPDEIIKLQDNNNEDRKEYDDDNKLLQSKSSKHSIFNFDMFHSSSNILKTLTGHTSTVWSIDYSIFDNCEFICSGSRDNTIRIWDINSNKQIQLSKVHSSAAQCAKFSLYHRNNLFLHIICSCDKTIRFWDIKDTQQLQILEGHTDSICSIEFSPFSGGRYLCSGSNDKTIRLWDVETSSSLYVFNEHKYAVRCVNISPLQSCADNTSNSIGIIGGNGYTICSGSRDKNICIWDIETTKQLNVFEGHEREVKSVKYGSNELRNIGGSNTILSGSCDKSVRLWDIQSGQQIQTFKGHTNTVTCVEYFPLVSNNEISASSNVVCSASEDNTIRFWDIRSNKKELYVIKGDENDNGIFCLKFIPLKKQKKEIRNNNNNCNVNLYYGSNKGHIRVWG</sequence>
<protein>
    <submittedName>
        <fullName evidence="5">WD-40 repeat protein</fullName>
    </submittedName>
</protein>
<dbReference type="SMART" id="SM00320">
    <property type="entry name" value="WD40"/>
    <property type="match status" value="7"/>
</dbReference>
<comment type="caution">
    <text evidence="5">The sequence shown here is derived from an EMBL/GenBank/DDBJ whole genome shotgun (WGS) entry which is preliminary data.</text>
</comment>
<dbReference type="Pfam" id="PF00400">
    <property type="entry name" value="WD40"/>
    <property type="match status" value="6"/>
</dbReference>
<dbReference type="AlphaFoldDB" id="X6MLL1"/>
<dbReference type="InterPro" id="IPR020472">
    <property type="entry name" value="WD40_PAC1"/>
</dbReference>
<feature type="repeat" description="WD" evidence="3">
    <location>
        <begin position="217"/>
        <end position="260"/>
    </location>
</feature>
<reference evidence="5 6" key="1">
    <citation type="journal article" date="2013" name="Curr. Biol.">
        <title>The Genome of the Foraminiferan Reticulomyxa filosa.</title>
        <authorList>
            <person name="Glockner G."/>
            <person name="Hulsmann N."/>
            <person name="Schleicher M."/>
            <person name="Noegel A.A."/>
            <person name="Eichinger L."/>
            <person name="Gallinger C."/>
            <person name="Pawlowski J."/>
            <person name="Sierra R."/>
            <person name="Euteneuer U."/>
            <person name="Pillet L."/>
            <person name="Moustafa A."/>
            <person name="Platzer M."/>
            <person name="Groth M."/>
            <person name="Szafranski K."/>
            <person name="Schliwa M."/>
        </authorList>
    </citation>
    <scope>NUCLEOTIDE SEQUENCE [LARGE SCALE GENOMIC DNA]</scope>
</reference>
<dbReference type="OrthoDB" id="972532at2759"/>
<feature type="repeat" description="WD" evidence="3">
    <location>
        <begin position="320"/>
        <end position="368"/>
    </location>
</feature>
<dbReference type="InterPro" id="IPR015943">
    <property type="entry name" value="WD40/YVTN_repeat-like_dom_sf"/>
</dbReference>
<dbReference type="PRINTS" id="PR00320">
    <property type="entry name" value="GPROTEINBRPT"/>
</dbReference>
<feature type="repeat" description="WD" evidence="3">
    <location>
        <begin position="369"/>
        <end position="419"/>
    </location>
</feature>
<keyword evidence="1 3" id="KW-0853">WD repeat</keyword>
<dbReference type="EMBL" id="ASPP01020092">
    <property type="protein sequence ID" value="ETO14337.1"/>
    <property type="molecule type" value="Genomic_DNA"/>
</dbReference>
<proteinExistence type="predicted"/>
<evidence type="ECO:0000256" key="2">
    <source>
        <dbReference type="ARBA" id="ARBA00022737"/>
    </source>
</evidence>
<feature type="non-terminal residue" evidence="5">
    <location>
        <position position="1"/>
    </location>
</feature>
<accession>X6MLL1</accession>
<dbReference type="PANTHER" id="PTHR19848:SF8">
    <property type="entry name" value="F-BOX AND WD REPEAT DOMAIN CONTAINING 7"/>
    <property type="match status" value="1"/>
</dbReference>
<evidence type="ECO:0000313" key="6">
    <source>
        <dbReference type="Proteomes" id="UP000023152"/>
    </source>
</evidence>
<feature type="repeat" description="WD" evidence="3">
    <location>
        <begin position="293"/>
        <end position="319"/>
    </location>
</feature>
<dbReference type="InterPro" id="IPR019775">
    <property type="entry name" value="WD40_repeat_CS"/>
</dbReference>
<keyword evidence="4" id="KW-0175">Coiled coil</keyword>
<feature type="coiled-coil region" evidence="4">
    <location>
        <begin position="4"/>
        <end position="47"/>
    </location>
</feature>
<dbReference type="InterPro" id="IPR036322">
    <property type="entry name" value="WD40_repeat_dom_sf"/>
</dbReference>
<dbReference type="PROSITE" id="PS50082">
    <property type="entry name" value="WD_REPEATS_2"/>
    <property type="match status" value="5"/>
</dbReference>